<evidence type="ECO:0000256" key="12">
    <source>
        <dbReference type="SAM" id="SignalP"/>
    </source>
</evidence>
<dbReference type="GO" id="GO:0044389">
    <property type="term" value="F:ubiquitin-like protein ligase binding"/>
    <property type="evidence" value="ECO:0007669"/>
    <property type="project" value="TreeGrafter"/>
</dbReference>
<name>A0A9N6WYH7_9CRUS</name>
<dbReference type="InterPro" id="IPR019153">
    <property type="entry name" value="DDRGK_dom-contain"/>
</dbReference>
<keyword evidence="8" id="KW-0472">Membrane</keyword>
<evidence type="ECO:0000313" key="13">
    <source>
        <dbReference type="EMBL" id="CAG4642975.1"/>
    </source>
</evidence>
<evidence type="ECO:0000256" key="1">
    <source>
        <dbReference type="ARBA" id="ARBA00004389"/>
    </source>
</evidence>
<evidence type="ECO:0000256" key="3">
    <source>
        <dbReference type="ARBA" id="ARBA00018218"/>
    </source>
</evidence>
<dbReference type="PANTHER" id="PTHR48176:SF1">
    <property type="entry name" value="DDRGK DOMAIN-CONTAINING PROTEIN 1"/>
    <property type="match status" value="1"/>
</dbReference>
<keyword evidence="4" id="KW-0812">Transmembrane</keyword>
<evidence type="ECO:0000256" key="6">
    <source>
        <dbReference type="ARBA" id="ARBA00022824"/>
    </source>
</evidence>
<dbReference type="GO" id="GO:0005789">
    <property type="term" value="C:endoplasmic reticulum membrane"/>
    <property type="evidence" value="ECO:0007669"/>
    <property type="project" value="UniProtKB-SubCell"/>
</dbReference>
<reference evidence="13" key="1">
    <citation type="submission" date="2021-04" db="EMBL/GenBank/DDBJ databases">
        <authorList>
            <person name="Cornetti L."/>
        </authorList>
    </citation>
    <scope>NUCLEOTIDE SEQUENCE</scope>
</reference>
<organism evidence="13">
    <name type="scientific">Evadne anonyx</name>
    <dbReference type="NCBI Taxonomy" id="141404"/>
    <lineage>
        <taxon>Eukaryota</taxon>
        <taxon>Metazoa</taxon>
        <taxon>Ecdysozoa</taxon>
        <taxon>Arthropoda</taxon>
        <taxon>Crustacea</taxon>
        <taxon>Branchiopoda</taxon>
        <taxon>Diplostraca</taxon>
        <taxon>Cladocera</taxon>
        <taxon>Onychopoda</taxon>
        <taxon>Podonidae</taxon>
        <taxon>Evadne</taxon>
    </lineage>
</organism>
<dbReference type="FunFam" id="1.10.10.10:FF:000143">
    <property type="entry name" value="DDRGK domain-containing protein 1"/>
    <property type="match status" value="1"/>
</dbReference>
<dbReference type="AlphaFoldDB" id="A0A9N6WYH7"/>
<feature type="compositionally biased region" description="Acidic residues" evidence="11">
    <location>
        <begin position="80"/>
        <end position="91"/>
    </location>
</feature>
<comment type="subunit">
    <text evidence="10">Interacts with Atg9; the interaction is transient.</text>
</comment>
<dbReference type="PANTHER" id="PTHR48176">
    <property type="entry name" value="DDRGK DOMAIN-CONTAINING PROTEIN 1"/>
    <property type="match status" value="1"/>
</dbReference>
<gene>
    <name evidence="13" type="primary">EOG090X0N9E</name>
</gene>
<dbReference type="EMBL" id="OC986320">
    <property type="protein sequence ID" value="CAG4642975.1"/>
    <property type="molecule type" value="Genomic_DNA"/>
</dbReference>
<keyword evidence="12" id="KW-0732">Signal</keyword>
<evidence type="ECO:0000256" key="7">
    <source>
        <dbReference type="ARBA" id="ARBA00022989"/>
    </source>
</evidence>
<dbReference type="SUPFAM" id="SSF46785">
    <property type="entry name" value="Winged helix' DNA-binding domain"/>
    <property type="match status" value="1"/>
</dbReference>
<dbReference type="Gene3D" id="1.10.10.10">
    <property type="entry name" value="Winged helix-like DNA-binding domain superfamily/Winged helix DNA-binding domain"/>
    <property type="match status" value="1"/>
</dbReference>
<sequence>MDSSVALVAAAVALILIILLLSVLKKQIQPGNIDNVDEAAQQEAAPGIRRAVAGRNNRVRNRFTHRNQENAGMGNLAGDGNDEGSYDEDESPASLLDLGDMKIGKKKMAKLEAKAEKKAAREAEERERQERREREAEREKERKAEEDLEKQLELEKEEQLKKEILERERQEHENYLLMKAAFTVDEQGFEAGEEVAEENLLQRFIDYVKETKIVMLEELAATFQLKTQDAIDRLQKLVHEGKLTGVIDDRGKFIYISRDEMEAVAKFIRQRGRISLSDLAESSNQLITLAPKDSTSQKSL</sequence>
<evidence type="ECO:0000256" key="8">
    <source>
        <dbReference type="ARBA" id="ARBA00023136"/>
    </source>
</evidence>
<keyword evidence="7" id="KW-1133">Transmembrane helix</keyword>
<evidence type="ECO:0000256" key="5">
    <source>
        <dbReference type="ARBA" id="ARBA00022786"/>
    </source>
</evidence>
<keyword evidence="5" id="KW-0833">Ubl conjugation pathway</keyword>
<evidence type="ECO:0000256" key="2">
    <source>
        <dbReference type="ARBA" id="ARBA00009829"/>
    </source>
</evidence>
<comment type="subcellular location">
    <subcellularLocation>
        <location evidence="1">Endoplasmic reticulum membrane</location>
        <topology evidence="1">Single-pass membrane protein</topology>
    </subcellularLocation>
</comment>
<feature type="signal peptide" evidence="12">
    <location>
        <begin position="1"/>
        <end position="30"/>
    </location>
</feature>
<feature type="region of interest" description="Disordered" evidence="11">
    <location>
        <begin position="52"/>
        <end position="99"/>
    </location>
</feature>
<feature type="region of interest" description="Disordered" evidence="11">
    <location>
        <begin position="114"/>
        <end position="149"/>
    </location>
</feature>
<protein>
    <recommendedName>
        <fullName evidence="3">DDRGK domain-containing protein 1</fullName>
    </recommendedName>
</protein>
<evidence type="ECO:0000256" key="9">
    <source>
        <dbReference type="ARBA" id="ARBA00049608"/>
    </source>
</evidence>
<dbReference type="SMART" id="SM01128">
    <property type="entry name" value="DDRGK"/>
    <property type="match status" value="1"/>
</dbReference>
<evidence type="ECO:0000256" key="4">
    <source>
        <dbReference type="ARBA" id="ARBA00022692"/>
    </source>
</evidence>
<dbReference type="InterPro" id="IPR050899">
    <property type="entry name" value="DDRGK_domain-containing"/>
</dbReference>
<evidence type="ECO:0000256" key="11">
    <source>
        <dbReference type="SAM" id="MobiDB-lite"/>
    </source>
</evidence>
<comment type="similarity">
    <text evidence="2">Belongs to the DDRGK1 family.</text>
</comment>
<keyword evidence="6" id="KW-0256">Endoplasmic reticulum</keyword>
<evidence type="ECO:0000256" key="10">
    <source>
        <dbReference type="ARBA" id="ARBA00049687"/>
    </source>
</evidence>
<comment type="function">
    <text evidence="9">Substrate adapter for ufmylation, the covalent attachment of the ubiquitin-like modifier UFM1 to substrate proteins. Required for ufmylation of Atg9; protects the nervous system during aging, possibly by stabilizing Atg9 and supporting its function.</text>
</comment>
<dbReference type="Pfam" id="PF09756">
    <property type="entry name" value="DDRGK"/>
    <property type="match status" value="1"/>
</dbReference>
<dbReference type="InterPro" id="IPR036388">
    <property type="entry name" value="WH-like_DNA-bd_sf"/>
</dbReference>
<proteinExistence type="inferred from homology"/>
<feature type="chain" id="PRO_5040274375" description="DDRGK domain-containing protein 1" evidence="12">
    <location>
        <begin position="31"/>
        <end position="300"/>
    </location>
</feature>
<accession>A0A9N6WYH7</accession>
<dbReference type="InterPro" id="IPR036390">
    <property type="entry name" value="WH_DNA-bd_sf"/>
</dbReference>